<dbReference type="EMBL" id="JBHTJM010000002">
    <property type="protein sequence ID" value="MFD0962964.1"/>
    <property type="molecule type" value="Genomic_DNA"/>
</dbReference>
<reference evidence="3" key="1">
    <citation type="journal article" date="2019" name="Int. J. Syst. Evol. Microbiol.">
        <title>The Global Catalogue of Microorganisms (GCM) 10K type strain sequencing project: providing services to taxonomists for standard genome sequencing and annotation.</title>
        <authorList>
            <consortium name="The Broad Institute Genomics Platform"/>
            <consortium name="The Broad Institute Genome Sequencing Center for Infectious Disease"/>
            <person name="Wu L."/>
            <person name="Ma J."/>
        </authorList>
    </citation>
    <scope>NUCLEOTIDE SEQUENCE [LARGE SCALE GENOMIC DNA]</scope>
    <source>
        <strain evidence="3">CCUG 62114</strain>
    </source>
</reference>
<dbReference type="RefSeq" id="WP_377713155.1">
    <property type="nucleotide sequence ID" value="NZ_JBHTJM010000002.1"/>
</dbReference>
<protein>
    <submittedName>
        <fullName evidence="2">DUF4252 domain-containing protein</fullName>
    </submittedName>
</protein>
<sequence length="180" mass="20380">MKKLILLLGLVLLPLVTNAQNYFDSLEENDDVTAIVVNKNMFKLMSKIDIDTDDPEAQEYISLIKNIDDLKVFVSKKPDVSAKMHDMMNQYRKKANLEELMRVKDKDANVKFYFKQGSNEDKVAELLMFVTGINDVNVNGGNVETVLLSLTGDIDLKQISKLTNEMDLPGGKHLKKAEKK</sequence>
<dbReference type="Pfam" id="PF14060">
    <property type="entry name" value="DUF4252"/>
    <property type="match status" value="1"/>
</dbReference>
<comment type="caution">
    <text evidence="2">The sequence shown here is derived from an EMBL/GenBank/DDBJ whole genome shotgun (WGS) entry which is preliminary data.</text>
</comment>
<evidence type="ECO:0000256" key="1">
    <source>
        <dbReference type="SAM" id="SignalP"/>
    </source>
</evidence>
<dbReference type="Proteomes" id="UP001596997">
    <property type="component" value="Unassembled WGS sequence"/>
</dbReference>
<evidence type="ECO:0000313" key="3">
    <source>
        <dbReference type="Proteomes" id="UP001596997"/>
    </source>
</evidence>
<accession>A0ABW3HZG4</accession>
<keyword evidence="1" id="KW-0732">Signal</keyword>
<dbReference type="InterPro" id="IPR025348">
    <property type="entry name" value="DUF4252"/>
</dbReference>
<gene>
    <name evidence="2" type="ORF">ACFQ1O_02985</name>
</gene>
<name>A0ABW3HZG4_9FLAO</name>
<feature type="signal peptide" evidence="1">
    <location>
        <begin position="1"/>
        <end position="19"/>
    </location>
</feature>
<organism evidence="2 3">
    <name type="scientific">Pseudofulvibacter geojedonensis</name>
    <dbReference type="NCBI Taxonomy" id="1123758"/>
    <lineage>
        <taxon>Bacteria</taxon>
        <taxon>Pseudomonadati</taxon>
        <taxon>Bacteroidota</taxon>
        <taxon>Flavobacteriia</taxon>
        <taxon>Flavobacteriales</taxon>
        <taxon>Flavobacteriaceae</taxon>
        <taxon>Pseudofulvibacter</taxon>
    </lineage>
</organism>
<proteinExistence type="predicted"/>
<evidence type="ECO:0000313" key="2">
    <source>
        <dbReference type="EMBL" id="MFD0962964.1"/>
    </source>
</evidence>
<feature type="chain" id="PRO_5045929220" evidence="1">
    <location>
        <begin position="20"/>
        <end position="180"/>
    </location>
</feature>
<keyword evidence="3" id="KW-1185">Reference proteome</keyword>